<protein>
    <recommendedName>
        <fullName evidence="3">FBD domain-containing protein</fullName>
    </recommendedName>
</protein>
<dbReference type="PANTHER" id="PTHR34145">
    <property type="entry name" value="OS02G0105600 PROTEIN"/>
    <property type="match status" value="1"/>
</dbReference>
<dbReference type="Proteomes" id="UP000222542">
    <property type="component" value="Unassembled WGS sequence"/>
</dbReference>
<evidence type="ECO:0000313" key="1">
    <source>
        <dbReference type="EMBL" id="PHT88869.1"/>
    </source>
</evidence>
<reference evidence="1 2" key="1">
    <citation type="journal article" date="2014" name="Nat. Genet.">
        <title>Genome sequence of the hot pepper provides insights into the evolution of pungency in Capsicum species.</title>
        <authorList>
            <person name="Kim S."/>
            <person name="Park M."/>
            <person name="Yeom S.I."/>
            <person name="Kim Y.M."/>
            <person name="Lee J.M."/>
            <person name="Lee H.A."/>
            <person name="Seo E."/>
            <person name="Choi J."/>
            <person name="Cheong K."/>
            <person name="Kim K.T."/>
            <person name="Jung K."/>
            <person name="Lee G.W."/>
            <person name="Oh S.K."/>
            <person name="Bae C."/>
            <person name="Kim S.B."/>
            <person name="Lee H.Y."/>
            <person name="Kim S.Y."/>
            <person name="Kim M.S."/>
            <person name="Kang B.C."/>
            <person name="Jo Y.D."/>
            <person name="Yang H.B."/>
            <person name="Jeong H.J."/>
            <person name="Kang W.H."/>
            <person name="Kwon J.K."/>
            <person name="Shin C."/>
            <person name="Lim J.Y."/>
            <person name="Park J.H."/>
            <person name="Huh J.H."/>
            <person name="Kim J.S."/>
            <person name="Kim B.D."/>
            <person name="Cohen O."/>
            <person name="Paran I."/>
            <person name="Suh M.C."/>
            <person name="Lee S.B."/>
            <person name="Kim Y.K."/>
            <person name="Shin Y."/>
            <person name="Noh S.J."/>
            <person name="Park J."/>
            <person name="Seo Y.S."/>
            <person name="Kwon S.Y."/>
            <person name="Kim H.A."/>
            <person name="Park J.M."/>
            <person name="Kim H.J."/>
            <person name="Choi S.B."/>
            <person name="Bosland P.W."/>
            <person name="Reeves G."/>
            <person name="Jo S.H."/>
            <person name="Lee B.W."/>
            <person name="Cho H.T."/>
            <person name="Choi H.S."/>
            <person name="Lee M.S."/>
            <person name="Yu Y."/>
            <person name="Do Choi Y."/>
            <person name="Park B.S."/>
            <person name="van Deynze A."/>
            <person name="Ashrafi H."/>
            <person name="Hill T."/>
            <person name="Kim W.T."/>
            <person name="Pai H.S."/>
            <person name="Ahn H.K."/>
            <person name="Yeam I."/>
            <person name="Giovannoni J.J."/>
            <person name="Rose J.K."/>
            <person name="Sorensen I."/>
            <person name="Lee S.J."/>
            <person name="Kim R.W."/>
            <person name="Choi I.Y."/>
            <person name="Choi B.S."/>
            <person name="Lim J.S."/>
            <person name="Lee Y.H."/>
            <person name="Choi D."/>
        </authorList>
    </citation>
    <scope>NUCLEOTIDE SEQUENCE [LARGE SCALE GENOMIC DNA]</scope>
    <source>
        <strain evidence="2">cv. CM334</strain>
    </source>
</reference>
<gene>
    <name evidence="1" type="ORF">T459_10975</name>
</gene>
<name>A0A2G3A3Q3_CAPAN</name>
<evidence type="ECO:0008006" key="3">
    <source>
        <dbReference type="Google" id="ProtNLM"/>
    </source>
</evidence>
<organism evidence="1 2">
    <name type="scientific">Capsicum annuum</name>
    <name type="common">Capsicum pepper</name>
    <dbReference type="NCBI Taxonomy" id="4072"/>
    <lineage>
        <taxon>Eukaryota</taxon>
        <taxon>Viridiplantae</taxon>
        <taxon>Streptophyta</taxon>
        <taxon>Embryophyta</taxon>
        <taxon>Tracheophyta</taxon>
        <taxon>Spermatophyta</taxon>
        <taxon>Magnoliopsida</taxon>
        <taxon>eudicotyledons</taxon>
        <taxon>Gunneridae</taxon>
        <taxon>Pentapetalae</taxon>
        <taxon>asterids</taxon>
        <taxon>lamiids</taxon>
        <taxon>Solanales</taxon>
        <taxon>Solanaceae</taxon>
        <taxon>Solanoideae</taxon>
        <taxon>Capsiceae</taxon>
        <taxon>Capsicum</taxon>
    </lineage>
</organism>
<keyword evidence="2" id="KW-1185">Reference proteome</keyword>
<dbReference type="InterPro" id="IPR053772">
    <property type="entry name" value="At1g61320/At1g61330-like"/>
</dbReference>
<dbReference type="PANTHER" id="PTHR34145:SF51">
    <property type="entry name" value="FBD DOMAIN-CONTAINING PROTEIN"/>
    <property type="match status" value="1"/>
</dbReference>
<evidence type="ECO:0000313" key="2">
    <source>
        <dbReference type="Proteomes" id="UP000222542"/>
    </source>
</evidence>
<dbReference type="InterPro" id="IPR032675">
    <property type="entry name" value="LRR_dom_sf"/>
</dbReference>
<dbReference type="Gramene" id="PHT88869">
    <property type="protein sequence ID" value="PHT88869"/>
    <property type="gene ID" value="T459_10975"/>
</dbReference>
<dbReference type="EMBL" id="AYRZ02000003">
    <property type="protein sequence ID" value="PHT88869.1"/>
    <property type="molecule type" value="Genomic_DNA"/>
</dbReference>
<dbReference type="AlphaFoldDB" id="A0A2G3A3Q3"/>
<reference evidence="1 2" key="2">
    <citation type="journal article" date="2017" name="Genome Biol.">
        <title>New reference genome sequences of hot pepper reveal the massive evolution of plant disease-resistance genes by retroduplication.</title>
        <authorList>
            <person name="Kim S."/>
            <person name="Park J."/>
            <person name="Yeom S.I."/>
            <person name="Kim Y.M."/>
            <person name="Seo E."/>
            <person name="Kim K.T."/>
            <person name="Kim M.S."/>
            <person name="Lee J.M."/>
            <person name="Cheong K."/>
            <person name="Shin H.S."/>
            <person name="Kim S.B."/>
            <person name="Han K."/>
            <person name="Lee J."/>
            <person name="Park M."/>
            <person name="Lee H.A."/>
            <person name="Lee H.Y."/>
            <person name="Lee Y."/>
            <person name="Oh S."/>
            <person name="Lee J.H."/>
            <person name="Choi E."/>
            <person name="Choi E."/>
            <person name="Lee S.E."/>
            <person name="Jeon J."/>
            <person name="Kim H."/>
            <person name="Choi G."/>
            <person name="Song H."/>
            <person name="Lee J."/>
            <person name="Lee S.C."/>
            <person name="Kwon J.K."/>
            <person name="Lee H.Y."/>
            <person name="Koo N."/>
            <person name="Hong Y."/>
            <person name="Kim R.W."/>
            <person name="Kang W.H."/>
            <person name="Huh J.H."/>
            <person name="Kang B.C."/>
            <person name="Yang T.J."/>
            <person name="Lee Y.H."/>
            <person name="Bennetzen J.L."/>
            <person name="Choi D."/>
        </authorList>
    </citation>
    <scope>NUCLEOTIDE SEQUENCE [LARGE SCALE GENOMIC DNA]</scope>
    <source>
        <strain evidence="2">cv. CM334</strain>
    </source>
</reference>
<dbReference type="SUPFAM" id="SSF52047">
    <property type="entry name" value="RNI-like"/>
    <property type="match status" value="1"/>
</dbReference>
<accession>A0A2G3A3Q3</accession>
<proteinExistence type="predicted"/>
<sequence>MFTALVACNVKALDFTMNTGLTTIQLDETLSKLKKVELGFSACPPEFDEVDIRAPNLVDLEMYQLTSHLKIFNITACKALTSLLLSDMIVTEKWLEYVSSLPDLQRLHLIKCKTLNTIDISSVSLQHLVLRDCSLIAFKLDTPSYLSSSFPTLKLKAPASLEPKISFDSKNPDSDWYSKLLIFLANFNHYRAVELSSKNDEVIIIPNDVRESLVPLLYGTDRLHVKFQNKLKHSVVDIVDSLLWISPQLDTLSFHQADLKTLKFIYEDASDEDKKPCCTSLTWKCWRQKLKQVEMQNFTCMEQQELSNYFFTNLGLITDEVVWASCENEPSSGLGNLPRRSKRVRLPNQKLANYICGVAKRRGRGSTGLNRIIRVGRVAVGKVG</sequence>
<comment type="caution">
    <text evidence="1">The sequence shown here is derived from an EMBL/GenBank/DDBJ whole genome shotgun (WGS) entry which is preliminary data.</text>
</comment>
<dbReference type="Gene3D" id="3.80.10.10">
    <property type="entry name" value="Ribonuclease Inhibitor"/>
    <property type="match status" value="1"/>
</dbReference>